<dbReference type="AlphaFoldDB" id="A0A8K1FP60"/>
<organism evidence="7 8">
    <name type="scientific">Pythium oligandrum</name>
    <name type="common">Mycoparasitic fungus</name>
    <dbReference type="NCBI Taxonomy" id="41045"/>
    <lineage>
        <taxon>Eukaryota</taxon>
        <taxon>Sar</taxon>
        <taxon>Stramenopiles</taxon>
        <taxon>Oomycota</taxon>
        <taxon>Peronosporomycetes</taxon>
        <taxon>Pythiales</taxon>
        <taxon>Pythiaceae</taxon>
        <taxon>Pythium</taxon>
    </lineage>
</organism>
<keyword evidence="8" id="KW-1185">Reference proteome</keyword>
<evidence type="ECO:0000313" key="8">
    <source>
        <dbReference type="Proteomes" id="UP000794436"/>
    </source>
</evidence>
<comment type="similarity">
    <text evidence="6">Belongs to the class I-like SAM-binding methyltransferase superfamily. Cation-dependent O-methyltransferase family.</text>
</comment>
<dbReference type="Gene3D" id="3.40.50.150">
    <property type="entry name" value="Vaccinia Virus protein VP39"/>
    <property type="match status" value="1"/>
</dbReference>
<dbReference type="Proteomes" id="UP000794436">
    <property type="component" value="Unassembled WGS sequence"/>
</dbReference>
<sequence length="229" mass="25800">MSSTSPRRADWRQQVELRPSQCLAYVKEHAEQDNPQSVLDTIDEFCTKNPMMNIGRTKGAIIDEHIRQTRPLVMAELGGYSGYSAVRFASLQKEVAGPEAHYYSFEYSPEFAEIIREMVAFAGLSNHVTVVKGPFADQYETIKSKTVDIYFIDHEKTCYLSDAQLILNSGTLRKGSLLIADNVLRPGAPDYLAFMEDHKQFVTTRNVVEWPGRDGSPVQDIVLVSEFQG</sequence>
<dbReference type="Pfam" id="PF13578">
    <property type="entry name" value="Methyltransf_24"/>
    <property type="match status" value="1"/>
</dbReference>
<reference evidence="7" key="1">
    <citation type="submission" date="2019-03" db="EMBL/GenBank/DDBJ databases">
        <title>Long read genome sequence of the mycoparasitic Pythium oligandrum ATCC 38472 isolated from sugarbeet rhizosphere.</title>
        <authorList>
            <person name="Gaulin E."/>
        </authorList>
    </citation>
    <scope>NUCLEOTIDE SEQUENCE</scope>
    <source>
        <strain evidence="7">ATCC 38472_TT</strain>
    </source>
</reference>
<evidence type="ECO:0000256" key="1">
    <source>
        <dbReference type="ARBA" id="ARBA00012880"/>
    </source>
</evidence>
<keyword evidence="4" id="KW-0949">S-adenosyl-L-methionine</keyword>
<dbReference type="PANTHER" id="PTHR43836:SF2">
    <property type="entry name" value="CATECHOL O-METHYLTRANSFERASE 1-RELATED"/>
    <property type="match status" value="1"/>
</dbReference>
<dbReference type="OrthoDB" id="186626at2759"/>
<dbReference type="InterPro" id="IPR002935">
    <property type="entry name" value="SAM_O-MeTrfase"/>
</dbReference>
<keyword evidence="5" id="KW-0128">Catecholamine metabolism</keyword>
<evidence type="ECO:0000256" key="5">
    <source>
        <dbReference type="ARBA" id="ARBA00022939"/>
    </source>
</evidence>
<dbReference type="InterPro" id="IPR029063">
    <property type="entry name" value="SAM-dependent_MTases_sf"/>
</dbReference>
<dbReference type="GO" id="GO:0016206">
    <property type="term" value="F:catechol O-methyltransferase activity"/>
    <property type="evidence" value="ECO:0007669"/>
    <property type="project" value="UniProtKB-EC"/>
</dbReference>
<evidence type="ECO:0000256" key="6">
    <source>
        <dbReference type="ARBA" id="ARBA00023453"/>
    </source>
</evidence>
<comment type="caution">
    <text evidence="7">The sequence shown here is derived from an EMBL/GenBank/DDBJ whole genome shotgun (WGS) entry which is preliminary data.</text>
</comment>
<keyword evidence="3" id="KW-0808">Transferase</keyword>
<evidence type="ECO:0000256" key="3">
    <source>
        <dbReference type="ARBA" id="ARBA00022679"/>
    </source>
</evidence>
<evidence type="ECO:0000313" key="7">
    <source>
        <dbReference type="EMBL" id="TMW65308.1"/>
    </source>
</evidence>
<proteinExistence type="inferred from homology"/>
<dbReference type="EC" id="2.1.1.6" evidence="1"/>
<dbReference type="PANTHER" id="PTHR43836">
    <property type="entry name" value="CATECHOL O-METHYLTRANSFERASE 1-RELATED"/>
    <property type="match status" value="1"/>
</dbReference>
<evidence type="ECO:0000256" key="2">
    <source>
        <dbReference type="ARBA" id="ARBA00022603"/>
    </source>
</evidence>
<name>A0A8K1FP60_PYTOL</name>
<evidence type="ECO:0000256" key="4">
    <source>
        <dbReference type="ARBA" id="ARBA00022691"/>
    </source>
</evidence>
<protein>
    <recommendedName>
        <fullName evidence="1">catechol O-methyltransferase</fullName>
        <ecNumber evidence="1">2.1.1.6</ecNumber>
    </recommendedName>
</protein>
<accession>A0A8K1FP60</accession>
<gene>
    <name evidence="7" type="ORF">Poli38472_007950</name>
</gene>
<dbReference type="PROSITE" id="PS51682">
    <property type="entry name" value="SAM_OMT_I"/>
    <property type="match status" value="1"/>
</dbReference>
<dbReference type="EMBL" id="SPLM01000037">
    <property type="protein sequence ID" value="TMW65308.1"/>
    <property type="molecule type" value="Genomic_DNA"/>
</dbReference>
<keyword evidence="2" id="KW-0489">Methyltransferase</keyword>
<dbReference type="SUPFAM" id="SSF53335">
    <property type="entry name" value="S-adenosyl-L-methionine-dependent methyltransferases"/>
    <property type="match status" value="1"/>
</dbReference>
<dbReference type="GO" id="GO:0006584">
    <property type="term" value="P:catecholamine metabolic process"/>
    <property type="evidence" value="ECO:0007669"/>
    <property type="project" value="UniProtKB-KW"/>
</dbReference>
<dbReference type="GO" id="GO:0032259">
    <property type="term" value="P:methylation"/>
    <property type="evidence" value="ECO:0007669"/>
    <property type="project" value="UniProtKB-KW"/>
</dbReference>